<accession>A0A2K3KKL6</accession>
<comment type="caution">
    <text evidence="2">The sequence shown here is derived from an EMBL/GenBank/DDBJ whole genome shotgun (WGS) entry which is preliminary data.</text>
</comment>
<reference evidence="2 3" key="1">
    <citation type="journal article" date="2014" name="Am. J. Bot.">
        <title>Genome assembly and annotation for red clover (Trifolium pratense; Fabaceae).</title>
        <authorList>
            <person name="Istvanek J."/>
            <person name="Jaros M."/>
            <person name="Krenek A."/>
            <person name="Repkova J."/>
        </authorList>
    </citation>
    <scope>NUCLEOTIDE SEQUENCE [LARGE SCALE GENOMIC DNA]</scope>
    <source>
        <strain evidence="3">cv. Tatra</strain>
        <tissue evidence="2">Young leaves</tissue>
    </source>
</reference>
<evidence type="ECO:0000313" key="3">
    <source>
        <dbReference type="Proteomes" id="UP000236291"/>
    </source>
</evidence>
<dbReference type="EMBL" id="ASHM01199176">
    <property type="protein sequence ID" value="PNX66820.1"/>
    <property type="molecule type" value="Genomic_DNA"/>
</dbReference>
<feature type="non-terminal residue" evidence="2">
    <location>
        <position position="65"/>
    </location>
</feature>
<organism evidence="2 3">
    <name type="scientific">Trifolium pratense</name>
    <name type="common">Red clover</name>
    <dbReference type="NCBI Taxonomy" id="57577"/>
    <lineage>
        <taxon>Eukaryota</taxon>
        <taxon>Viridiplantae</taxon>
        <taxon>Streptophyta</taxon>
        <taxon>Embryophyta</taxon>
        <taxon>Tracheophyta</taxon>
        <taxon>Spermatophyta</taxon>
        <taxon>Magnoliopsida</taxon>
        <taxon>eudicotyledons</taxon>
        <taxon>Gunneridae</taxon>
        <taxon>Pentapetalae</taxon>
        <taxon>rosids</taxon>
        <taxon>fabids</taxon>
        <taxon>Fabales</taxon>
        <taxon>Fabaceae</taxon>
        <taxon>Papilionoideae</taxon>
        <taxon>50 kb inversion clade</taxon>
        <taxon>NPAAA clade</taxon>
        <taxon>Hologalegina</taxon>
        <taxon>IRL clade</taxon>
        <taxon>Trifolieae</taxon>
        <taxon>Trifolium</taxon>
    </lineage>
</organism>
<dbReference type="Proteomes" id="UP000236291">
    <property type="component" value="Unassembled WGS sequence"/>
</dbReference>
<gene>
    <name evidence="2" type="ORF">L195_g063231</name>
</gene>
<evidence type="ECO:0000256" key="1">
    <source>
        <dbReference type="SAM" id="MobiDB-lite"/>
    </source>
</evidence>
<feature type="compositionally biased region" description="Basic and acidic residues" evidence="1">
    <location>
        <begin position="18"/>
        <end position="34"/>
    </location>
</feature>
<proteinExistence type="predicted"/>
<evidence type="ECO:0000313" key="2">
    <source>
        <dbReference type="EMBL" id="PNX66820.1"/>
    </source>
</evidence>
<feature type="region of interest" description="Disordered" evidence="1">
    <location>
        <begin position="1"/>
        <end position="37"/>
    </location>
</feature>
<reference evidence="2 3" key="2">
    <citation type="journal article" date="2017" name="Front. Plant Sci.">
        <title>Gene Classification and Mining of Molecular Markers Useful in Red Clover (Trifolium pratense) Breeding.</title>
        <authorList>
            <person name="Istvanek J."/>
            <person name="Dluhosova J."/>
            <person name="Dluhos P."/>
            <person name="Patkova L."/>
            <person name="Nedelnik J."/>
            <person name="Repkova J."/>
        </authorList>
    </citation>
    <scope>NUCLEOTIDE SEQUENCE [LARGE SCALE GENOMIC DNA]</scope>
    <source>
        <strain evidence="3">cv. Tatra</strain>
        <tissue evidence="2">Young leaves</tissue>
    </source>
</reference>
<protein>
    <submittedName>
        <fullName evidence="2">Uncharacterized protein</fullName>
    </submittedName>
</protein>
<name>A0A2K3KKL6_TRIPR</name>
<dbReference type="AlphaFoldDB" id="A0A2K3KKL6"/>
<sequence length="65" mass="8087">MDNASSFGFARRLSKARNQTDRELGQAQRRNNERPKRHWRALKEWKMKWRTWSTWLIEERPDDQE</sequence>